<dbReference type="AlphaFoldDB" id="A0A3G2S5W2"/>
<sequence>MKRIADRQIQREDGDDPHSIGAEEHAGEQSPSAPQERQPRVIRGLPKRKGLTASPSAPPTSNPFAVLAQPEVPKPSSSPFASVRLAPTPRPPAKAEAQPAEFWKGVRGLNWSLTRQLVHVLNQSDELANLHDTLAAFARIYARHHDDLASKWLKRQPEVKAPETPLSAHDTKPSTSFSFTQPKDASAPAVSTSFSFTPKRHDASSHPKPQETTSPAPSAPSPTPAVSSAPPSKTFSFGTAAPHTSAFSSGQAPTSSASALSFGASSALRTDALTPAKKPAVPDEQKQDPASDKANNVVKDAPPPEDAPPEKESAHEETSEKKETLTPAVAPPTQERAALPSLPSGGFSFAGKSTQTFLDGNAPKTFTGPKPPTFQVPAGGFSFGSSQSKESQKDTKDPPTTPSAPSVTTNKPITFGSATSTPSHGSPTAPHRFSFGTSPPSGGTSSSFTKSAIGPSFANTAGVASGGSFQFGAAPIAFGTPDAQDQSSTPSVDDPESRE</sequence>
<feature type="region of interest" description="Disordered" evidence="1">
    <location>
        <begin position="159"/>
        <end position="499"/>
    </location>
</feature>
<gene>
    <name evidence="3" type="ORF">DNF11_2256</name>
</gene>
<feature type="compositionally biased region" description="Polar residues" evidence="1">
    <location>
        <begin position="410"/>
        <end position="426"/>
    </location>
</feature>
<dbReference type="EMBL" id="CP033151">
    <property type="protein sequence ID" value="AYO43206.1"/>
    <property type="molecule type" value="Genomic_DNA"/>
</dbReference>
<accession>A0A3G2S5W2</accession>
<feature type="domain" description="Nuclear pore complex NUP2/50/61" evidence="2">
    <location>
        <begin position="1"/>
        <end position="68"/>
    </location>
</feature>
<dbReference type="GO" id="GO:0005643">
    <property type="term" value="C:nuclear pore"/>
    <property type="evidence" value="ECO:0007669"/>
    <property type="project" value="InterPro"/>
</dbReference>
<feature type="region of interest" description="Disordered" evidence="1">
    <location>
        <begin position="1"/>
        <end position="99"/>
    </location>
</feature>
<protein>
    <recommendedName>
        <fullName evidence="2">Nuclear pore complex NUP2/50/61 domain-containing protein</fullName>
    </recommendedName>
</protein>
<feature type="compositionally biased region" description="Polar residues" evidence="1">
    <location>
        <begin position="173"/>
        <end position="196"/>
    </location>
</feature>
<evidence type="ECO:0000313" key="4">
    <source>
        <dbReference type="Proteomes" id="UP000269793"/>
    </source>
</evidence>
<reference evidence="3 4" key="1">
    <citation type="submission" date="2018-10" db="EMBL/GenBank/DDBJ databases">
        <title>Complete genome sequence of Malassezia restricta CBS 7877.</title>
        <authorList>
            <person name="Morand S.C."/>
            <person name="Bertignac M."/>
            <person name="Iltis A."/>
            <person name="Kolder I."/>
            <person name="Pirovano W."/>
            <person name="Jourdain R."/>
            <person name="Clavaud C."/>
        </authorList>
    </citation>
    <scope>NUCLEOTIDE SEQUENCE [LARGE SCALE GENOMIC DNA]</scope>
    <source>
        <strain evidence="3 4">CBS 7877</strain>
    </source>
</reference>
<feature type="compositionally biased region" description="Basic and acidic residues" evidence="1">
    <location>
        <begin position="308"/>
        <end position="324"/>
    </location>
</feature>
<dbReference type="Pfam" id="PF08911">
    <property type="entry name" value="NUP50"/>
    <property type="match status" value="1"/>
</dbReference>
<dbReference type="VEuPathDB" id="FungiDB:DNF11_2256"/>
<feature type="compositionally biased region" description="Basic and acidic residues" evidence="1">
    <location>
        <begin position="1"/>
        <end position="27"/>
    </location>
</feature>
<name>A0A3G2S5W2_MALR7</name>
<evidence type="ECO:0000313" key="3">
    <source>
        <dbReference type="EMBL" id="AYO43206.1"/>
    </source>
</evidence>
<dbReference type="InterPro" id="IPR015007">
    <property type="entry name" value="NUP2/50/61"/>
</dbReference>
<dbReference type="Proteomes" id="UP000269793">
    <property type="component" value="Chromosome IV"/>
</dbReference>
<feature type="compositionally biased region" description="Polar residues" evidence="1">
    <location>
        <begin position="245"/>
        <end position="254"/>
    </location>
</feature>
<feature type="compositionally biased region" description="Basic and acidic residues" evidence="1">
    <location>
        <begin position="280"/>
        <end position="291"/>
    </location>
</feature>
<keyword evidence="4" id="KW-1185">Reference proteome</keyword>
<evidence type="ECO:0000259" key="2">
    <source>
        <dbReference type="Pfam" id="PF08911"/>
    </source>
</evidence>
<dbReference type="STRING" id="425264.A0A3G2S5W2"/>
<evidence type="ECO:0000256" key="1">
    <source>
        <dbReference type="SAM" id="MobiDB-lite"/>
    </source>
</evidence>
<organism evidence="3 4">
    <name type="scientific">Malassezia restricta (strain ATCC 96810 / NBRC 103918 / CBS 7877)</name>
    <name type="common">Seborrheic dermatitis infection agent</name>
    <dbReference type="NCBI Taxonomy" id="425264"/>
    <lineage>
        <taxon>Eukaryota</taxon>
        <taxon>Fungi</taxon>
        <taxon>Dikarya</taxon>
        <taxon>Basidiomycota</taxon>
        <taxon>Ustilaginomycotina</taxon>
        <taxon>Malasseziomycetes</taxon>
        <taxon>Malasseziales</taxon>
        <taxon>Malasseziaceae</taxon>
        <taxon>Malassezia</taxon>
    </lineage>
</organism>
<feature type="compositionally biased region" description="Low complexity" evidence="1">
    <location>
        <begin position="433"/>
        <end position="449"/>
    </location>
</feature>
<proteinExistence type="predicted"/>
<feature type="compositionally biased region" description="Basic and acidic residues" evidence="1">
    <location>
        <begin position="199"/>
        <end position="209"/>
    </location>
</feature>
<feature type="compositionally biased region" description="Low complexity" evidence="1">
    <location>
        <begin position="255"/>
        <end position="267"/>
    </location>
</feature>
<dbReference type="OrthoDB" id="3364532at2759"/>